<dbReference type="EMBL" id="GBRH01189362">
    <property type="protein sequence ID" value="JAE08534.1"/>
    <property type="molecule type" value="Transcribed_RNA"/>
</dbReference>
<protein>
    <submittedName>
        <fullName evidence="1">Uncharacterized protein</fullName>
    </submittedName>
</protein>
<reference evidence="1" key="2">
    <citation type="journal article" date="2015" name="Data Brief">
        <title>Shoot transcriptome of the giant reed, Arundo donax.</title>
        <authorList>
            <person name="Barrero R.A."/>
            <person name="Guerrero F.D."/>
            <person name="Moolhuijzen P."/>
            <person name="Goolsby J.A."/>
            <person name="Tidwell J."/>
            <person name="Bellgard S.E."/>
            <person name="Bellgard M.I."/>
        </authorList>
    </citation>
    <scope>NUCLEOTIDE SEQUENCE</scope>
    <source>
        <tissue evidence="1">Shoot tissue taken approximately 20 cm above the soil surface</tissue>
    </source>
</reference>
<organism evidence="1">
    <name type="scientific">Arundo donax</name>
    <name type="common">Giant reed</name>
    <name type="synonym">Donax arundinaceus</name>
    <dbReference type="NCBI Taxonomy" id="35708"/>
    <lineage>
        <taxon>Eukaryota</taxon>
        <taxon>Viridiplantae</taxon>
        <taxon>Streptophyta</taxon>
        <taxon>Embryophyta</taxon>
        <taxon>Tracheophyta</taxon>
        <taxon>Spermatophyta</taxon>
        <taxon>Magnoliopsida</taxon>
        <taxon>Liliopsida</taxon>
        <taxon>Poales</taxon>
        <taxon>Poaceae</taxon>
        <taxon>PACMAD clade</taxon>
        <taxon>Arundinoideae</taxon>
        <taxon>Arundineae</taxon>
        <taxon>Arundo</taxon>
    </lineage>
</organism>
<proteinExistence type="predicted"/>
<dbReference type="AlphaFoldDB" id="A0A0A9FBE2"/>
<sequence>MMSQRWSGACSALRMSRMSEASCGSWSSATRTSSSVPCTGMYTLAILPSLFTSPSPPKGAKPLVAGCSVLAPRYGSG</sequence>
<reference evidence="1" key="1">
    <citation type="submission" date="2014-09" db="EMBL/GenBank/DDBJ databases">
        <authorList>
            <person name="Magalhaes I.L.F."/>
            <person name="Oliveira U."/>
            <person name="Santos F.R."/>
            <person name="Vidigal T.H.D.A."/>
            <person name="Brescovit A.D."/>
            <person name="Santos A.J."/>
        </authorList>
    </citation>
    <scope>NUCLEOTIDE SEQUENCE</scope>
    <source>
        <tissue evidence="1">Shoot tissue taken approximately 20 cm above the soil surface</tissue>
    </source>
</reference>
<name>A0A0A9FBE2_ARUDO</name>
<accession>A0A0A9FBE2</accession>
<evidence type="ECO:0000313" key="1">
    <source>
        <dbReference type="EMBL" id="JAE08534.1"/>
    </source>
</evidence>